<evidence type="ECO:0000313" key="1">
    <source>
        <dbReference type="EMBL" id="CAC5368486.1"/>
    </source>
</evidence>
<name>A0A6J8ALF1_MYTCO</name>
<dbReference type="Gene3D" id="3.30.420.10">
    <property type="entry name" value="Ribonuclease H-like superfamily/Ribonuclease H"/>
    <property type="match status" value="1"/>
</dbReference>
<sequence>MGKAREGLKRYYNNIKDVADDECEGAIPCSNLVCKFINHVPTGKRHNRIWNANTKLAAARTSHITQMAALYGDKKWSTYVYPKQPISKGASDITVISIAGNRMYHHGEEVTSSSVSCAIKGFLSFIQQVPRPVFLAGHNIKVFDCPLLFNALKRNVNISMCIKINI</sequence>
<evidence type="ECO:0008006" key="3">
    <source>
        <dbReference type="Google" id="ProtNLM"/>
    </source>
</evidence>
<dbReference type="OrthoDB" id="6105396at2759"/>
<gene>
    <name evidence="1" type="ORF">MCOR_8019</name>
</gene>
<dbReference type="InterPro" id="IPR012337">
    <property type="entry name" value="RNaseH-like_sf"/>
</dbReference>
<evidence type="ECO:0000313" key="2">
    <source>
        <dbReference type="Proteomes" id="UP000507470"/>
    </source>
</evidence>
<protein>
    <recommendedName>
        <fullName evidence="3">Exonuclease domain-containing protein</fullName>
    </recommendedName>
</protein>
<proteinExistence type="predicted"/>
<keyword evidence="2" id="KW-1185">Reference proteome</keyword>
<dbReference type="InterPro" id="IPR036397">
    <property type="entry name" value="RNaseH_sf"/>
</dbReference>
<dbReference type="Proteomes" id="UP000507470">
    <property type="component" value="Unassembled WGS sequence"/>
</dbReference>
<dbReference type="GO" id="GO:0003676">
    <property type="term" value="F:nucleic acid binding"/>
    <property type="evidence" value="ECO:0007669"/>
    <property type="project" value="InterPro"/>
</dbReference>
<dbReference type="AlphaFoldDB" id="A0A6J8ALF1"/>
<accession>A0A6J8ALF1</accession>
<organism evidence="1 2">
    <name type="scientific">Mytilus coruscus</name>
    <name type="common">Sea mussel</name>
    <dbReference type="NCBI Taxonomy" id="42192"/>
    <lineage>
        <taxon>Eukaryota</taxon>
        <taxon>Metazoa</taxon>
        <taxon>Spiralia</taxon>
        <taxon>Lophotrochozoa</taxon>
        <taxon>Mollusca</taxon>
        <taxon>Bivalvia</taxon>
        <taxon>Autobranchia</taxon>
        <taxon>Pteriomorphia</taxon>
        <taxon>Mytilida</taxon>
        <taxon>Mytiloidea</taxon>
        <taxon>Mytilidae</taxon>
        <taxon>Mytilinae</taxon>
        <taxon>Mytilus</taxon>
    </lineage>
</organism>
<dbReference type="EMBL" id="CACVKT020001487">
    <property type="protein sequence ID" value="CAC5368486.1"/>
    <property type="molecule type" value="Genomic_DNA"/>
</dbReference>
<reference evidence="1 2" key="1">
    <citation type="submission" date="2020-06" db="EMBL/GenBank/DDBJ databases">
        <authorList>
            <person name="Li R."/>
            <person name="Bekaert M."/>
        </authorList>
    </citation>
    <scope>NUCLEOTIDE SEQUENCE [LARGE SCALE GENOMIC DNA]</scope>
    <source>
        <strain evidence="2">wild</strain>
    </source>
</reference>
<dbReference type="SUPFAM" id="SSF53098">
    <property type="entry name" value="Ribonuclease H-like"/>
    <property type="match status" value="1"/>
</dbReference>